<comment type="similarity">
    <text evidence="2">Belongs to the SNF2/RAD54 helicase family.</text>
</comment>
<evidence type="ECO:0000256" key="1">
    <source>
        <dbReference type="ARBA" id="ARBA00004123"/>
    </source>
</evidence>
<evidence type="ECO:0000256" key="3">
    <source>
        <dbReference type="ARBA" id="ARBA00022723"/>
    </source>
</evidence>
<feature type="domain" description="Helicase ATP-binding" evidence="14">
    <location>
        <begin position="329"/>
        <end position="495"/>
    </location>
</feature>
<dbReference type="PANTHER" id="PTHR45626">
    <property type="entry name" value="TRANSCRIPTION TERMINATION FACTOR 2-RELATED"/>
    <property type="match status" value="1"/>
</dbReference>
<dbReference type="InterPro" id="IPR014905">
    <property type="entry name" value="HIRAN"/>
</dbReference>
<comment type="caution">
    <text evidence="16">The sequence shown here is derived from an EMBL/GenBank/DDBJ whole genome shotgun (WGS) entry which is preliminary data.</text>
</comment>
<dbReference type="Pfam" id="PF08797">
    <property type="entry name" value="HIRAN"/>
    <property type="match status" value="1"/>
</dbReference>
<dbReference type="Gene3D" id="3.30.40.10">
    <property type="entry name" value="Zinc/RING finger domain, C3HC4 (zinc finger)"/>
    <property type="match status" value="1"/>
</dbReference>
<evidence type="ECO:0000256" key="5">
    <source>
        <dbReference type="ARBA" id="ARBA00022771"/>
    </source>
</evidence>
<evidence type="ECO:0000313" key="17">
    <source>
        <dbReference type="Proteomes" id="UP001295740"/>
    </source>
</evidence>
<dbReference type="InterPro" id="IPR050628">
    <property type="entry name" value="SNF2_RAD54_helicase_TF"/>
</dbReference>
<dbReference type="GO" id="GO:0005634">
    <property type="term" value="C:nucleus"/>
    <property type="evidence" value="ECO:0007669"/>
    <property type="project" value="UniProtKB-SubCell"/>
</dbReference>
<dbReference type="InterPro" id="IPR049730">
    <property type="entry name" value="SNF2/RAD54-like_C"/>
</dbReference>
<dbReference type="SMART" id="SM00490">
    <property type="entry name" value="HELICc"/>
    <property type="match status" value="1"/>
</dbReference>
<dbReference type="EMBL" id="CAUWAG010000020">
    <property type="protein sequence ID" value="CAJ2512800.1"/>
    <property type="molecule type" value="Genomic_DNA"/>
</dbReference>
<evidence type="ECO:0000259" key="13">
    <source>
        <dbReference type="PROSITE" id="PS50089"/>
    </source>
</evidence>
<dbReference type="GO" id="GO:0005524">
    <property type="term" value="F:ATP binding"/>
    <property type="evidence" value="ECO:0007669"/>
    <property type="project" value="UniProtKB-KW"/>
</dbReference>
<dbReference type="InterPro" id="IPR001650">
    <property type="entry name" value="Helicase_C-like"/>
</dbReference>
<dbReference type="InterPro" id="IPR027417">
    <property type="entry name" value="P-loop_NTPase"/>
</dbReference>
<dbReference type="Pfam" id="PF00176">
    <property type="entry name" value="SNF2-rel_dom"/>
    <property type="match status" value="1"/>
</dbReference>
<dbReference type="InterPro" id="IPR038718">
    <property type="entry name" value="SNF2-like_sf"/>
</dbReference>
<dbReference type="GO" id="GO:0006281">
    <property type="term" value="P:DNA repair"/>
    <property type="evidence" value="ECO:0007669"/>
    <property type="project" value="TreeGrafter"/>
</dbReference>
<evidence type="ECO:0000256" key="4">
    <source>
        <dbReference type="ARBA" id="ARBA00022741"/>
    </source>
</evidence>
<feature type="region of interest" description="Disordered" evidence="12">
    <location>
        <begin position="1"/>
        <end position="80"/>
    </location>
</feature>
<evidence type="ECO:0000256" key="7">
    <source>
        <dbReference type="ARBA" id="ARBA00022806"/>
    </source>
</evidence>
<keyword evidence="8" id="KW-0862">Zinc</keyword>
<protein>
    <submittedName>
        <fullName evidence="16">Uu.00g009190.m01.CDS01</fullName>
    </submittedName>
</protein>
<feature type="domain" description="Helicase C-terminal" evidence="15">
    <location>
        <begin position="740"/>
        <end position="893"/>
    </location>
</feature>
<keyword evidence="10" id="KW-0539">Nucleus</keyword>
<dbReference type="CDD" id="cd18793">
    <property type="entry name" value="SF2_C_SNF"/>
    <property type="match status" value="1"/>
</dbReference>
<dbReference type="GO" id="GO:0016818">
    <property type="term" value="F:hydrolase activity, acting on acid anhydrides, in phosphorus-containing anhydrides"/>
    <property type="evidence" value="ECO:0007669"/>
    <property type="project" value="InterPro"/>
</dbReference>
<dbReference type="InterPro" id="IPR000330">
    <property type="entry name" value="SNF2_N"/>
</dbReference>
<evidence type="ECO:0000313" key="16">
    <source>
        <dbReference type="EMBL" id="CAJ2512800.1"/>
    </source>
</evidence>
<feature type="compositionally biased region" description="Acidic residues" evidence="12">
    <location>
        <begin position="912"/>
        <end position="929"/>
    </location>
</feature>
<keyword evidence="4" id="KW-0547">Nucleotide-binding</keyword>
<feature type="compositionally biased region" description="Low complexity" evidence="12">
    <location>
        <begin position="25"/>
        <end position="35"/>
    </location>
</feature>
<reference evidence="16" key="1">
    <citation type="submission" date="2023-10" db="EMBL/GenBank/DDBJ databases">
        <authorList>
            <person name="Hackl T."/>
        </authorList>
    </citation>
    <scope>NUCLEOTIDE SEQUENCE</scope>
</reference>
<dbReference type="Gene3D" id="3.30.70.2330">
    <property type="match status" value="1"/>
</dbReference>
<dbReference type="GO" id="GO:0008270">
    <property type="term" value="F:zinc ion binding"/>
    <property type="evidence" value="ECO:0007669"/>
    <property type="project" value="UniProtKB-KW"/>
</dbReference>
<name>A0AAI8YPZ6_9PEZI</name>
<dbReference type="SMART" id="SM00184">
    <property type="entry name" value="RING"/>
    <property type="match status" value="1"/>
</dbReference>
<dbReference type="AlphaFoldDB" id="A0AAI8YPZ6"/>
<dbReference type="SMART" id="SM00487">
    <property type="entry name" value="DEXDc"/>
    <property type="match status" value="1"/>
</dbReference>
<evidence type="ECO:0000256" key="10">
    <source>
        <dbReference type="ARBA" id="ARBA00023242"/>
    </source>
</evidence>
<dbReference type="Pfam" id="PF13639">
    <property type="entry name" value="zf-RING_2"/>
    <property type="match status" value="1"/>
</dbReference>
<feature type="domain" description="RING-type" evidence="13">
    <location>
        <begin position="671"/>
        <end position="711"/>
    </location>
</feature>
<gene>
    <name evidence="16" type="ORF">KHLLAP_LOCUS13268</name>
</gene>
<keyword evidence="6" id="KW-0378">Hydrolase</keyword>
<dbReference type="InterPro" id="IPR014001">
    <property type="entry name" value="Helicase_ATP-bd"/>
</dbReference>
<keyword evidence="9" id="KW-0067">ATP-binding</keyword>
<keyword evidence="17" id="KW-1185">Reference proteome</keyword>
<dbReference type="GO" id="GO:0004386">
    <property type="term" value="F:helicase activity"/>
    <property type="evidence" value="ECO:0007669"/>
    <property type="project" value="UniProtKB-KW"/>
</dbReference>
<organism evidence="16 17">
    <name type="scientific">Anthostomella pinea</name>
    <dbReference type="NCBI Taxonomy" id="933095"/>
    <lineage>
        <taxon>Eukaryota</taxon>
        <taxon>Fungi</taxon>
        <taxon>Dikarya</taxon>
        <taxon>Ascomycota</taxon>
        <taxon>Pezizomycotina</taxon>
        <taxon>Sordariomycetes</taxon>
        <taxon>Xylariomycetidae</taxon>
        <taxon>Xylariales</taxon>
        <taxon>Xylariaceae</taxon>
        <taxon>Anthostomella</taxon>
    </lineage>
</organism>
<evidence type="ECO:0000259" key="15">
    <source>
        <dbReference type="PROSITE" id="PS51194"/>
    </source>
</evidence>
<proteinExistence type="inferred from homology"/>
<keyword evidence="3" id="KW-0479">Metal-binding</keyword>
<dbReference type="Proteomes" id="UP001295740">
    <property type="component" value="Unassembled WGS sequence"/>
</dbReference>
<evidence type="ECO:0000259" key="14">
    <source>
        <dbReference type="PROSITE" id="PS51192"/>
    </source>
</evidence>
<feature type="compositionally biased region" description="Pro residues" evidence="12">
    <location>
        <begin position="1"/>
        <end position="11"/>
    </location>
</feature>
<feature type="region of interest" description="Disordered" evidence="12">
    <location>
        <begin position="907"/>
        <end position="929"/>
    </location>
</feature>
<feature type="compositionally biased region" description="Polar residues" evidence="12">
    <location>
        <begin position="36"/>
        <end position="61"/>
    </location>
</feature>
<dbReference type="InterPro" id="IPR001841">
    <property type="entry name" value="Znf_RING"/>
</dbReference>
<comment type="subcellular location">
    <subcellularLocation>
        <location evidence="1">Nucleus</location>
    </subcellularLocation>
</comment>
<dbReference type="GO" id="GO:0008094">
    <property type="term" value="F:ATP-dependent activity, acting on DNA"/>
    <property type="evidence" value="ECO:0007669"/>
    <property type="project" value="TreeGrafter"/>
</dbReference>
<dbReference type="SUPFAM" id="SSF52540">
    <property type="entry name" value="P-loop containing nucleoside triphosphate hydrolases"/>
    <property type="match status" value="2"/>
</dbReference>
<sequence length="929" mass="103790">MAPSKRPPPPVVDLTGDPPRKAARSSNGSFVQSSSQHAPSSKPYHSTPPSSSLAASQQGPRSSWAEVSDDEENVDYSQTPQMEFYGTMETKIVGVRYYSGVVTPGESIICRREAGNPYDSNAIRIDNVMGSQIGHLSRNVVTKLARYIDRHGIVLEGVLNGHKGAFDCPIRLYFYGPSDPSARLPLEEKLKADKILKATELKNTRKEAEAQRAVAMGLKNGTPAVGLGSSQEAEQEDFLQNSEEIDIREDLSALDVFAMDEDTLSRMPMATQPDAVESKLLPYQLQGLAWMTAKENPQLPPPGSNDVVQMWKRNGQNGFKNIVSSHVTNDRPALASGGLLCDDMGLGKTLQIISLILTIGFDDGPTLLIAPAGVMSNWEQQMYRHVKVDEAPRVLRYHRQKGGQYSPQDFLKYDVVITSYGKLIAEFTVNDKQGLFSMTWRRVVLDEGHKIRNAATKAAQAACILKAKSRWVLTGTPIVNDVFDFLSYLRFLRITGGVEQKALFSNKIGQPLKDNSGDKNANQSQKRTEAQKLFQFLVQDLCLRRKKDMRYIDLKLPDKKEFLHRVTFTEREKEKYNTLLSKAQEALRVYEKGKNKRKRGSQPAVEPVKFAGVLEQLLRLRQMCCHWSMTGSHVTEILQQLDDQELVDFTDDNQKILQEALLEANNSGEECPICYDAISMHKPVITACKHRFGMKCVTEAIKRNGSCPMCRQKLIVDQLLELEVVDPKARADEMPNTHSSKTDHLERIVEKHLADPKSKVVIFSQWTKFLDIIECVLAEAGHNSVRLEGCMTISQRDKAIEALNTDPDTRIMLVSLQAASVGVNLVGADTVILADCWWAPAIEDQAVDRVHRLGQERPVTVYKFVVEQSVEYRVLKIQAEKRQLVALAFQEKDGGQKKETLSDIQRLLSSTPDDEPAPGEPDDSDPVMG</sequence>
<evidence type="ECO:0000256" key="8">
    <source>
        <dbReference type="ARBA" id="ARBA00022833"/>
    </source>
</evidence>
<dbReference type="PANTHER" id="PTHR45626:SF11">
    <property type="entry name" value="FAMILY HELICASE, PUTATIVE (AFU_ORTHOLOGUE AFUA_5G06590)-RELATED"/>
    <property type="match status" value="1"/>
</dbReference>
<dbReference type="Pfam" id="PF00271">
    <property type="entry name" value="Helicase_C"/>
    <property type="match status" value="1"/>
</dbReference>
<dbReference type="InterPro" id="IPR013083">
    <property type="entry name" value="Znf_RING/FYVE/PHD"/>
</dbReference>
<dbReference type="SMART" id="SM00910">
    <property type="entry name" value="HIRAN"/>
    <property type="match status" value="1"/>
</dbReference>
<dbReference type="PROSITE" id="PS50089">
    <property type="entry name" value="ZF_RING_2"/>
    <property type="match status" value="1"/>
</dbReference>
<dbReference type="SUPFAM" id="SSF57850">
    <property type="entry name" value="RING/U-box"/>
    <property type="match status" value="1"/>
</dbReference>
<dbReference type="Gene3D" id="3.40.50.10810">
    <property type="entry name" value="Tandem AAA-ATPase domain"/>
    <property type="match status" value="1"/>
</dbReference>
<keyword evidence="7" id="KW-0347">Helicase</keyword>
<accession>A0AAI8YPZ6</accession>
<dbReference type="Gene3D" id="3.40.50.300">
    <property type="entry name" value="P-loop containing nucleotide triphosphate hydrolases"/>
    <property type="match status" value="1"/>
</dbReference>
<dbReference type="PROSITE" id="PS51194">
    <property type="entry name" value="HELICASE_CTER"/>
    <property type="match status" value="1"/>
</dbReference>
<dbReference type="GO" id="GO:0003676">
    <property type="term" value="F:nucleic acid binding"/>
    <property type="evidence" value="ECO:0007669"/>
    <property type="project" value="InterPro"/>
</dbReference>
<evidence type="ECO:0000256" key="6">
    <source>
        <dbReference type="ARBA" id="ARBA00022801"/>
    </source>
</evidence>
<keyword evidence="5 11" id="KW-0863">Zinc-finger</keyword>
<evidence type="ECO:0000256" key="12">
    <source>
        <dbReference type="SAM" id="MobiDB-lite"/>
    </source>
</evidence>
<evidence type="ECO:0000256" key="9">
    <source>
        <dbReference type="ARBA" id="ARBA00022840"/>
    </source>
</evidence>
<evidence type="ECO:0000256" key="11">
    <source>
        <dbReference type="PROSITE-ProRule" id="PRU00175"/>
    </source>
</evidence>
<dbReference type="PROSITE" id="PS51192">
    <property type="entry name" value="HELICASE_ATP_BIND_1"/>
    <property type="match status" value="1"/>
</dbReference>
<evidence type="ECO:0000256" key="2">
    <source>
        <dbReference type="ARBA" id="ARBA00007025"/>
    </source>
</evidence>